<dbReference type="EMBL" id="LN614827">
    <property type="protein sequence ID" value="CEG58047.1"/>
    <property type="molecule type" value="Genomic_DNA"/>
</dbReference>
<proteinExistence type="predicted"/>
<protein>
    <submittedName>
        <fullName evidence="1">Protein secretion of Dot/Icm secretion system</fullName>
    </submittedName>
</protein>
<dbReference type="OrthoDB" id="5645338at2"/>
<dbReference type="Proteomes" id="UP000032430">
    <property type="component" value="Chromosome I"/>
</dbReference>
<organism evidence="1 2">
    <name type="scientific">Legionella fallonii LLAP-10</name>
    <dbReference type="NCBI Taxonomy" id="1212491"/>
    <lineage>
        <taxon>Bacteria</taxon>
        <taxon>Pseudomonadati</taxon>
        <taxon>Pseudomonadota</taxon>
        <taxon>Gammaproteobacteria</taxon>
        <taxon>Legionellales</taxon>
        <taxon>Legionellaceae</taxon>
        <taxon>Legionella</taxon>
    </lineage>
</organism>
<dbReference type="NCBIfam" id="TIGR02527">
    <property type="entry name" value="dot_icm_IcmQ"/>
    <property type="match status" value="1"/>
</dbReference>
<dbReference type="Pfam" id="PF09475">
    <property type="entry name" value="Dot_icm_IcmQ"/>
    <property type="match status" value="1"/>
</dbReference>
<dbReference type="AlphaFoldDB" id="A0A098G6H2"/>
<accession>A0A098G6H2</accession>
<dbReference type="RefSeq" id="WP_045096443.1">
    <property type="nucleotide sequence ID" value="NZ_LN614827.1"/>
</dbReference>
<keyword evidence="2" id="KW-1185">Reference proteome</keyword>
<evidence type="ECO:0000313" key="2">
    <source>
        <dbReference type="Proteomes" id="UP000032430"/>
    </source>
</evidence>
<dbReference type="KEGG" id="lfa:LFA_2679"/>
<reference evidence="2" key="1">
    <citation type="submission" date="2014-09" db="EMBL/GenBank/DDBJ databases">
        <authorList>
            <person name="Gomez-Valero L."/>
        </authorList>
    </citation>
    <scope>NUCLEOTIDE SEQUENCE [LARGE SCALE GENOMIC DNA]</scope>
    <source>
        <strain evidence="2">ATCC700992</strain>
    </source>
</reference>
<evidence type="ECO:0000313" key="1">
    <source>
        <dbReference type="EMBL" id="CEG58047.1"/>
    </source>
</evidence>
<name>A0A098G6H2_9GAMM</name>
<dbReference type="Gene3D" id="3.20.170.50">
    <property type="entry name" value="Dot/Icm secretion system IcmQ, C-terminal domain"/>
    <property type="match status" value="1"/>
</dbReference>
<sequence>MNDKLSDEQNEAILKALNEAIEHGPWDKSNFLKIIGKNLVEIRDDFVKQLGASSLQQIKAEAHLANRMALRSGQQEVYISLYCYEGSNMQSWERIVTNLPKQMISRPIYANEDDVKAIIKSKENKLNEAYVAIYINQSDILALPSDKLSVDKLGKTLLSLKDKSLNLDNISRFVHLSGVYSYTNGRLSKS</sequence>
<dbReference type="Gene3D" id="1.20.5.420">
    <property type="entry name" value="Immunoglobulin FC, subunit C"/>
    <property type="match status" value="1"/>
</dbReference>
<dbReference type="InterPro" id="IPR013365">
    <property type="entry name" value="Dot_Icm_IcmQ"/>
</dbReference>
<gene>
    <name evidence="1" type="primary">icmQ</name>
    <name evidence="1" type="ORF">LFA_2679</name>
</gene>
<dbReference type="HOGENOM" id="CLU_1407234_0_0_6"/>
<dbReference type="STRING" id="1212491.LFA_2679"/>
<dbReference type="InterPro" id="IPR043089">
    <property type="entry name" value="Dot_Icm_IcmQ_C"/>
</dbReference>